<evidence type="ECO:0000256" key="1">
    <source>
        <dbReference type="SAM" id="Phobius"/>
    </source>
</evidence>
<dbReference type="KEGG" id="hdt:HYPDE_33283"/>
<keyword evidence="1" id="KW-0472">Membrane</keyword>
<protein>
    <submittedName>
        <fullName evidence="2">Uncharacterized protein</fullName>
    </submittedName>
</protein>
<evidence type="ECO:0000313" key="3">
    <source>
        <dbReference type="Proteomes" id="UP000005952"/>
    </source>
</evidence>
<dbReference type="HOGENOM" id="CLU_2916334_0_0_5"/>
<gene>
    <name evidence="2" type="ORF">HYPDE_33283</name>
</gene>
<feature type="transmembrane region" description="Helical" evidence="1">
    <location>
        <begin position="12"/>
        <end position="31"/>
    </location>
</feature>
<dbReference type="Proteomes" id="UP000005952">
    <property type="component" value="Chromosome"/>
</dbReference>
<keyword evidence="1" id="KW-1133">Transmembrane helix</keyword>
<reference evidence="2 3" key="1">
    <citation type="journal article" date="2013" name="Genome Announc.">
        <title>Genome sequences for three denitrifying bacterial strains isolated from a uranium- and nitrate-contaminated subsurface environment.</title>
        <authorList>
            <person name="Venkatramanan R."/>
            <person name="Prakash O."/>
            <person name="Woyke T."/>
            <person name="Chain P."/>
            <person name="Goodwin L.A."/>
            <person name="Watson D."/>
            <person name="Brooks S."/>
            <person name="Kostka J.E."/>
            <person name="Green S.J."/>
        </authorList>
    </citation>
    <scope>NUCLEOTIDE SEQUENCE [LARGE SCALE GENOMIC DNA]</scope>
    <source>
        <strain evidence="2 3">1NES1</strain>
    </source>
</reference>
<organism evidence="2 3">
    <name type="scientific">Hyphomicrobium denitrificans 1NES1</name>
    <dbReference type="NCBI Taxonomy" id="670307"/>
    <lineage>
        <taxon>Bacteria</taxon>
        <taxon>Pseudomonadati</taxon>
        <taxon>Pseudomonadota</taxon>
        <taxon>Alphaproteobacteria</taxon>
        <taxon>Hyphomicrobiales</taxon>
        <taxon>Hyphomicrobiaceae</taxon>
        <taxon>Hyphomicrobium</taxon>
    </lineage>
</organism>
<dbReference type="AlphaFoldDB" id="N0B477"/>
<keyword evidence="3" id="KW-1185">Reference proteome</keyword>
<sequence length="61" mass="7007">MPLVQPMLVRVFFWSVYLIVLIGVLNAVSWVDPPDRWKMLAFFGSILIFVAWAALRGKNRG</sequence>
<evidence type="ECO:0000313" key="2">
    <source>
        <dbReference type="EMBL" id="AGK58329.1"/>
    </source>
</evidence>
<name>N0B477_9HYPH</name>
<accession>N0B477</accession>
<feature type="transmembrane region" description="Helical" evidence="1">
    <location>
        <begin position="37"/>
        <end position="55"/>
    </location>
</feature>
<proteinExistence type="predicted"/>
<keyword evidence="1" id="KW-0812">Transmembrane</keyword>
<dbReference type="EMBL" id="CP005587">
    <property type="protein sequence ID" value="AGK58329.1"/>
    <property type="molecule type" value="Genomic_DNA"/>
</dbReference>